<dbReference type="PROSITE" id="PS50995">
    <property type="entry name" value="HTH_MARR_2"/>
    <property type="match status" value="1"/>
</dbReference>
<reference evidence="2 3" key="1">
    <citation type="submission" date="2021-05" db="EMBL/GenBank/DDBJ databases">
        <title>Draft Whole Genome Sequencing Of Biosensor Chromobacterium violaceum Strain CV026 Reveals A Regulatory RNA In Chromobacterium violaceum Phenotype Regulatory Network.</title>
        <authorList>
            <person name="Hong K.W."/>
            <person name="Chan K.G."/>
            <person name="Chang C.-Y."/>
        </authorList>
    </citation>
    <scope>NUCLEOTIDE SEQUENCE [LARGE SCALE GENOMIC DNA]</scope>
    <source>
        <strain evidence="2 3">ATCC 31532</strain>
    </source>
</reference>
<dbReference type="RefSeq" id="WP_197466010.1">
    <property type="nucleotide sequence ID" value="NZ_CP142381.1"/>
</dbReference>
<dbReference type="Proteomes" id="UP000711178">
    <property type="component" value="Unassembled WGS sequence"/>
</dbReference>
<dbReference type="Pfam" id="PF01047">
    <property type="entry name" value="MarR"/>
    <property type="match status" value="1"/>
</dbReference>
<keyword evidence="3" id="KW-1185">Reference proteome</keyword>
<accession>A0ABS7FI43</accession>
<protein>
    <submittedName>
        <fullName evidence="2">MarR family transcriptional regulator</fullName>
    </submittedName>
</protein>
<dbReference type="InterPro" id="IPR039422">
    <property type="entry name" value="MarR/SlyA-like"/>
</dbReference>
<dbReference type="InterPro" id="IPR000835">
    <property type="entry name" value="HTH_MarR-typ"/>
</dbReference>
<proteinExistence type="predicted"/>
<dbReference type="InterPro" id="IPR036388">
    <property type="entry name" value="WH-like_DNA-bd_sf"/>
</dbReference>
<dbReference type="SUPFAM" id="SSF46785">
    <property type="entry name" value="Winged helix' DNA-binding domain"/>
    <property type="match status" value="1"/>
</dbReference>
<comment type="caution">
    <text evidence="2">The sequence shown here is derived from an EMBL/GenBank/DDBJ whole genome shotgun (WGS) entry which is preliminary data.</text>
</comment>
<dbReference type="EMBL" id="JAHDTB010000020">
    <property type="protein sequence ID" value="MBW8289646.1"/>
    <property type="molecule type" value="Genomic_DNA"/>
</dbReference>
<gene>
    <name evidence="2" type="ORF">KIF53_18570</name>
</gene>
<feature type="domain" description="HTH marR-type" evidence="1">
    <location>
        <begin position="26"/>
        <end position="162"/>
    </location>
</feature>
<dbReference type="PANTHER" id="PTHR33164:SF43">
    <property type="entry name" value="HTH-TYPE TRANSCRIPTIONAL REPRESSOR YETL"/>
    <property type="match status" value="1"/>
</dbReference>
<evidence type="ECO:0000313" key="2">
    <source>
        <dbReference type="EMBL" id="MBW8289646.1"/>
    </source>
</evidence>
<dbReference type="Gene3D" id="1.10.10.10">
    <property type="entry name" value="Winged helix-like DNA-binding domain superfamily/Winged helix DNA-binding domain"/>
    <property type="match status" value="1"/>
</dbReference>
<evidence type="ECO:0000313" key="3">
    <source>
        <dbReference type="Proteomes" id="UP000711178"/>
    </source>
</evidence>
<dbReference type="PANTHER" id="PTHR33164">
    <property type="entry name" value="TRANSCRIPTIONAL REGULATOR, MARR FAMILY"/>
    <property type="match status" value="1"/>
</dbReference>
<dbReference type="GeneID" id="89684394"/>
<organism evidence="2 3">
    <name type="scientific">Chromobacterium subtsugae</name>
    <dbReference type="NCBI Taxonomy" id="251747"/>
    <lineage>
        <taxon>Bacteria</taxon>
        <taxon>Pseudomonadati</taxon>
        <taxon>Pseudomonadota</taxon>
        <taxon>Betaproteobacteria</taxon>
        <taxon>Neisseriales</taxon>
        <taxon>Chromobacteriaceae</taxon>
        <taxon>Chromobacterium</taxon>
    </lineage>
</organism>
<name>A0ABS7FI43_9NEIS</name>
<sequence>MTMFELKDLPSFETLSKFAKEYHNPDLEGVQTWLQVAKATSDMMLAFEANLARHGLSQTKFFVLLLLKRNPSGLGLGKLAEGVSVSSPTMTGIIDRMERSDLCRREQDANDRRAWIVRLLPEGETLLAQVLPDHYLWVARLMSDFNTADRLQLCELMARLTQALRHAESGRETAALSN</sequence>
<dbReference type="SMART" id="SM00347">
    <property type="entry name" value="HTH_MARR"/>
    <property type="match status" value="1"/>
</dbReference>
<evidence type="ECO:0000259" key="1">
    <source>
        <dbReference type="PROSITE" id="PS50995"/>
    </source>
</evidence>
<dbReference type="InterPro" id="IPR036390">
    <property type="entry name" value="WH_DNA-bd_sf"/>
</dbReference>
<dbReference type="PRINTS" id="PR00598">
    <property type="entry name" value="HTHMARR"/>
</dbReference>